<keyword evidence="3" id="KW-1185">Reference proteome</keyword>
<feature type="region of interest" description="Disordered" evidence="1">
    <location>
        <begin position="69"/>
        <end position="115"/>
    </location>
</feature>
<comment type="caution">
    <text evidence="2">The sequence shown here is derived from an EMBL/GenBank/DDBJ whole genome shotgun (WGS) entry which is preliminary data.</text>
</comment>
<dbReference type="Proteomes" id="UP001501666">
    <property type="component" value="Unassembled WGS sequence"/>
</dbReference>
<protein>
    <recommendedName>
        <fullName evidence="4">Collagen triple helix repeat protein</fullName>
    </recommendedName>
</protein>
<organism evidence="2 3">
    <name type="scientific">Nonomuraea recticatena</name>
    <dbReference type="NCBI Taxonomy" id="46178"/>
    <lineage>
        <taxon>Bacteria</taxon>
        <taxon>Bacillati</taxon>
        <taxon>Actinomycetota</taxon>
        <taxon>Actinomycetes</taxon>
        <taxon>Streptosporangiales</taxon>
        <taxon>Streptosporangiaceae</taxon>
        <taxon>Nonomuraea</taxon>
    </lineage>
</organism>
<gene>
    <name evidence="2" type="ORF">GCM10010412_051230</name>
</gene>
<dbReference type="Gene3D" id="1.20.5.320">
    <property type="entry name" value="6-Phosphogluconate Dehydrogenase, domain 3"/>
    <property type="match status" value="1"/>
</dbReference>
<feature type="compositionally biased region" description="Basic and acidic residues" evidence="1">
    <location>
        <begin position="95"/>
        <end position="104"/>
    </location>
</feature>
<evidence type="ECO:0000313" key="3">
    <source>
        <dbReference type="Proteomes" id="UP001501666"/>
    </source>
</evidence>
<reference evidence="3" key="1">
    <citation type="journal article" date="2019" name="Int. J. Syst. Evol. Microbiol.">
        <title>The Global Catalogue of Microorganisms (GCM) 10K type strain sequencing project: providing services to taxonomists for standard genome sequencing and annotation.</title>
        <authorList>
            <consortium name="The Broad Institute Genomics Platform"/>
            <consortium name="The Broad Institute Genome Sequencing Center for Infectious Disease"/>
            <person name="Wu L."/>
            <person name="Ma J."/>
        </authorList>
    </citation>
    <scope>NUCLEOTIDE SEQUENCE [LARGE SCALE GENOMIC DNA]</scope>
    <source>
        <strain evidence="3">JCM 6835</strain>
    </source>
</reference>
<evidence type="ECO:0008006" key="4">
    <source>
        <dbReference type="Google" id="ProtNLM"/>
    </source>
</evidence>
<proteinExistence type="predicted"/>
<feature type="compositionally biased region" description="Low complexity" evidence="1">
    <location>
        <begin position="106"/>
        <end position="115"/>
    </location>
</feature>
<evidence type="ECO:0000313" key="2">
    <source>
        <dbReference type="EMBL" id="GAA2671625.1"/>
    </source>
</evidence>
<accession>A0ABP6EPX5</accession>
<dbReference type="RefSeq" id="WP_346149878.1">
    <property type="nucleotide sequence ID" value="NZ_BAAATE010000014.1"/>
</dbReference>
<evidence type="ECO:0000256" key="1">
    <source>
        <dbReference type="SAM" id="MobiDB-lite"/>
    </source>
</evidence>
<feature type="compositionally biased region" description="Basic residues" evidence="1">
    <location>
        <begin position="69"/>
        <end position="81"/>
    </location>
</feature>
<dbReference type="EMBL" id="BAAATE010000014">
    <property type="protein sequence ID" value="GAA2671625.1"/>
    <property type="molecule type" value="Genomic_DNA"/>
</dbReference>
<sequence length="220" mass="22817">MTTETTLSRHGGRVRILAFATLFTSALLVPAGQAVSEVGSQAMAGQPAAAVAVTVGEKSLLSCRHGRNCRHARHHGGHKRSCNCPAGPRGPQGPRGEKGEKGDRGPAGSSSGSAASIDSAFHKNYKYVVTAPGDGSTLVRDPRTTPRWHDLSDVAGYPGDVVAVSAAVMSMGGDLHVTVRNQTGEIAQTSCKINPVPGQYAANPAWPDNCAPFESLTPPK</sequence>
<name>A0ABP6EPX5_9ACTN</name>